<dbReference type="InParanoid" id="F0VGM2"/>
<organism evidence="3 5">
    <name type="scientific">Neospora caninum (strain Liverpool)</name>
    <dbReference type="NCBI Taxonomy" id="572307"/>
    <lineage>
        <taxon>Eukaryota</taxon>
        <taxon>Sar</taxon>
        <taxon>Alveolata</taxon>
        <taxon>Apicomplexa</taxon>
        <taxon>Conoidasida</taxon>
        <taxon>Coccidia</taxon>
        <taxon>Eucoccidiorida</taxon>
        <taxon>Eimeriorina</taxon>
        <taxon>Sarcocystidae</taxon>
        <taxon>Neospora</taxon>
    </lineage>
</organism>
<evidence type="ECO:0000313" key="5">
    <source>
        <dbReference type="Proteomes" id="UP000007494"/>
    </source>
</evidence>
<keyword evidence="5" id="KW-1185">Reference proteome</keyword>
<feature type="compositionally biased region" description="Polar residues" evidence="2">
    <location>
        <begin position="1353"/>
        <end position="1363"/>
    </location>
</feature>
<name>F0VGM2_NEOCL</name>
<dbReference type="EMBL" id="LN714482">
    <property type="protein sequence ID" value="CEL66847.1"/>
    <property type="molecule type" value="Genomic_DNA"/>
</dbReference>
<evidence type="ECO:0000313" key="3">
    <source>
        <dbReference type="EMBL" id="CBZ52866.1"/>
    </source>
</evidence>
<feature type="coiled-coil region" evidence="1">
    <location>
        <begin position="866"/>
        <end position="893"/>
    </location>
</feature>
<feature type="compositionally biased region" description="Polar residues" evidence="2">
    <location>
        <begin position="1629"/>
        <end position="1642"/>
    </location>
</feature>
<dbReference type="OMA" id="MKRGNSW"/>
<reference evidence="3" key="1">
    <citation type="submission" date="2011-02" db="EMBL/GenBank/DDBJ databases">
        <authorList>
            <person name="Aslett M."/>
        </authorList>
    </citation>
    <scope>NUCLEOTIDE SEQUENCE</scope>
    <source>
        <strain evidence="3">Liverpool</strain>
    </source>
</reference>
<feature type="compositionally biased region" description="Basic and acidic residues" evidence="2">
    <location>
        <begin position="988"/>
        <end position="1020"/>
    </location>
</feature>
<reference evidence="3" key="2">
    <citation type="submission" date="2011-03" db="EMBL/GenBank/DDBJ databases">
        <title>Comparative genomics and transcriptomics of Neospora caninum and Toxoplasma gondii.</title>
        <authorList>
            <person name="Reid A.J."/>
            <person name="Sohal A."/>
            <person name="Harris D."/>
            <person name="Quail M."/>
            <person name="Sanders M."/>
            <person name="Berriman M."/>
            <person name="Wastling J.M."/>
            <person name="Pain A."/>
        </authorList>
    </citation>
    <scope>NUCLEOTIDE SEQUENCE</scope>
    <source>
        <strain evidence="3">Liverpool</strain>
    </source>
</reference>
<evidence type="ECO:0000256" key="1">
    <source>
        <dbReference type="SAM" id="Coils"/>
    </source>
</evidence>
<dbReference type="RefSeq" id="XP_003882898.1">
    <property type="nucleotide sequence ID" value="XM_003882849.1"/>
</dbReference>
<keyword evidence="1" id="KW-0175">Coiled coil</keyword>
<accession>F0VGM2</accession>
<feature type="region of interest" description="Disordered" evidence="2">
    <location>
        <begin position="485"/>
        <end position="508"/>
    </location>
</feature>
<feature type="region of interest" description="Disordered" evidence="2">
    <location>
        <begin position="1"/>
        <end position="79"/>
    </location>
</feature>
<dbReference type="EMBL" id="FR823389">
    <property type="protein sequence ID" value="CBZ52866.1"/>
    <property type="molecule type" value="Genomic_DNA"/>
</dbReference>
<feature type="compositionally biased region" description="Polar residues" evidence="2">
    <location>
        <begin position="698"/>
        <end position="712"/>
    </location>
</feature>
<feature type="region of interest" description="Disordered" evidence="2">
    <location>
        <begin position="1618"/>
        <end position="1665"/>
    </location>
</feature>
<gene>
    <name evidence="4" type="ORF">BN1204_026550</name>
    <name evidence="3" type="ORF">NCLIV_026550</name>
</gene>
<feature type="compositionally biased region" description="Polar residues" evidence="2">
    <location>
        <begin position="15"/>
        <end position="30"/>
    </location>
</feature>
<dbReference type="OrthoDB" id="331101at2759"/>
<sequence>MSASADNEGAERVCAQSQEGDNEQAASSYPGSREHDCCGNDQAAKGVLASHAKTPTPGVFDATRRERGEGDEMPALPLSLPQRTASLARAAGEPLVAEEASPSQHSSGDLAREMRLEDLEASENCARGVVGEGTGCLAAWAQQGTASESPFPGFSNAAAVVADGGGRACAPAEGRNEPGSDGRKEGCGLSLFIRPTGEKWELSAGRMEDACREKPSCCEHEASCWRAPTSAPRRQPPSSSLHFPHLQIQVENGNACQPLATVDESLKGEGVRLDHGFRTLLEEGGEGSDDEIVESSAMKRGNSWPYFWVRRHLLLERRSLMYFSVPLSPCAPPRGFLPLHARTRVLVLPERASLYGRTDAYLLAVFNLPPTAALLPAAASKASLLSSLAAFLPTLAAPSVSPVSPPSGAPPFLPCSSFASLPPRWRRTRGHRTKHPESPSFHRLSTSSDARSPSVAALPWSPINPILAIKVPTLSASSQPPLLASASDTCASSESNLDVSGGSSERRPSAFALPPPVVICSPASFSAAFDSASQPKFLFDFGDPVAYCRFCRALALAIRRVQRQADAKKALKLSQRLAHAVGAPPRSWEKGTLGHSNVHGKNTAACSSCAHASERTNDETFPSRLEAAGFPSSAQLGVPETLPKEPFSVASILAKRGPENATDRHDRLARFPVPPGICGSPVFCPSSSASRDSESPGVGSTSRLGLGEVQSSPGFSAISESPVWSREDAPQPAACRKRFLQPVSCPTDLESSPCLPLFSRADAVPLGSSPTRPCRCRECLDMGSRTVCPPFHSSGFFPGTLGPALGGSRSLSNAGEVLSRLNAGHVNPVESSRNPVRNGEFFPENASAPTRGYAEPGQLEPRPDIVEALSSLLECLKNKRREQRDMEQRARQEGRHHGCFEVHSGAAGAFCAAHQNRSDGPGQVNRNTHHFFPAEGHPAPICPSREPPCYDVPTRDVFVDSVGPSSLHLASHGAAQPDGGARAPAAEGDCRRCKSEGLERERAETPRAGLDQRSRTESRETIRSLNRTMNKLLHALEEFSPQSPQWLGVKAKRDLAQQPDCAFPTNNTTTASPVRESKGHRAFGGGACPTDPWFASLRGSEYGDSLNIATETASDFGSSRPSTSRRRDVWRLPFFGKDKKEARRGEEQCRGLHTVSATSERYLGVDESTRAFSANKEFSEAGGSAAGGSVAEKDLLLVQQQDQLERLRSVVEFLLRQQELQLVEGRPKDEAALREEWEEQQRLWEVERRLRFRPASGHSEVGLQNVAIDAHGSQNEQLPATDALECPVVAAAKQTETARPENGIGAPGRWALPRAAASDHGTCECEQGEGDEDTESCLVGSSLATRFPPHSPLSGSVHGTSRQEGGGVAENGHKERSPPLFEGETMVGSCVSPLVRASQMTENEDFFSTQRILLHGMCQPDALLSPEKKAEQPLFFSISTPRFRLDTCDDDDDNLPKTTDGGGLVQQNWGGREGNTQDRMCCTGAPYGQGPSFPTSAVKRQDCKLGLAASPVTRREMSSGHASETMANVEETVQLHGSWSQHEEEKDKHAKDAFVGETCLERAARRLREVGETGCDAGTRRGRTDAQVPAGDDIKQAHIEFSVPSAAATHAWERLRVSVQQEESREGVLTTSDAGSGVSPTSAGEREGEVEVWRSFPVEQDVERV</sequence>
<feature type="compositionally biased region" description="Polar residues" evidence="2">
    <location>
        <begin position="488"/>
        <end position="503"/>
    </location>
</feature>
<dbReference type="GeneID" id="13442817"/>
<dbReference type="eggNOG" id="ENOG502QZPM">
    <property type="taxonomic scope" value="Eukaryota"/>
</dbReference>
<feature type="region of interest" description="Disordered" evidence="2">
    <location>
        <begin position="1348"/>
        <end position="1385"/>
    </location>
</feature>
<protein>
    <submittedName>
        <fullName evidence="3">Uncharacterized protein</fullName>
    </submittedName>
</protein>
<feature type="region of interest" description="Disordered" evidence="2">
    <location>
        <begin position="427"/>
        <end position="448"/>
    </location>
</feature>
<feature type="region of interest" description="Disordered" evidence="2">
    <location>
        <begin position="965"/>
        <end position="1020"/>
    </location>
</feature>
<dbReference type="VEuPathDB" id="ToxoDB:NCLIV_026550"/>
<evidence type="ECO:0000256" key="2">
    <source>
        <dbReference type="SAM" id="MobiDB-lite"/>
    </source>
</evidence>
<feature type="region of interest" description="Disordered" evidence="2">
    <location>
        <begin position="688"/>
        <end position="712"/>
    </location>
</feature>
<proteinExistence type="predicted"/>
<dbReference type="Proteomes" id="UP000007494">
    <property type="component" value="Chromosome VIIb"/>
</dbReference>
<reference evidence="4" key="4">
    <citation type="journal article" date="2015" name="PLoS ONE">
        <title>Comprehensive Evaluation of Toxoplasma gondii VEG and Neospora caninum LIV Genomes with Tachyzoite Stage Transcriptome and Proteome Defines Novel Transcript Features.</title>
        <authorList>
            <person name="Ramaprasad A."/>
            <person name="Mourier T."/>
            <person name="Naeem R."/>
            <person name="Malas T.B."/>
            <person name="Moussa E."/>
            <person name="Panigrahi A."/>
            <person name="Vermont S.J."/>
            <person name="Otto T.D."/>
            <person name="Wastling J."/>
            <person name="Pain A."/>
        </authorList>
    </citation>
    <scope>NUCLEOTIDE SEQUENCE</scope>
    <source>
        <strain evidence="4">Liverpool</strain>
    </source>
</reference>
<feature type="region of interest" description="Disordered" evidence="2">
    <location>
        <begin position="829"/>
        <end position="851"/>
    </location>
</feature>
<evidence type="ECO:0000313" key="4">
    <source>
        <dbReference type="EMBL" id="CEL66847.1"/>
    </source>
</evidence>
<reference evidence="5" key="3">
    <citation type="journal article" date="2012" name="PLoS Pathog.">
        <title>Comparative genomics of the apicomplexan parasites Toxoplasma gondii and Neospora caninum: Coccidia differing in host range and transmission strategy.</title>
        <authorList>
            <person name="Reid A.J."/>
            <person name="Vermont S.J."/>
            <person name="Cotton J.A."/>
            <person name="Harris D."/>
            <person name="Hill-Cawthorne G.A."/>
            <person name="Konen-Waisman S."/>
            <person name="Latham S.M."/>
            <person name="Mourier T."/>
            <person name="Norton R."/>
            <person name="Quail M.A."/>
            <person name="Sanders M."/>
            <person name="Shanmugam D."/>
            <person name="Sohal A."/>
            <person name="Wasmuth J.D."/>
            <person name="Brunk B."/>
            <person name="Grigg M.E."/>
            <person name="Howard J.C."/>
            <person name="Parkinson J."/>
            <person name="Roos D.S."/>
            <person name="Trees A.J."/>
            <person name="Berriman M."/>
            <person name="Pain A."/>
            <person name="Wastling J.M."/>
        </authorList>
    </citation>
    <scope>NUCLEOTIDE SEQUENCE [LARGE SCALE GENOMIC DNA]</scope>
    <source>
        <strain evidence="5">Liverpool</strain>
    </source>
</reference>